<dbReference type="EMBL" id="MOBP01000006">
    <property type="protein sequence ID" value="RON55129.1"/>
    <property type="molecule type" value="Genomic_DNA"/>
</dbReference>
<dbReference type="OrthoDB" id="9110500at2"/>
<dbReference type="RefSeq" id="WP_123406164.1">
    <property type="nucleotide sequence ID" value="NZ_MOBP01000006.1"/>
</dbReference>
<protein>
    <submittedName>
        <fullName evidence="1">Uncharacterized protein</fullName>
    </submittedName>
</protein>
<comment type="caution">
    <text evidence="1">The sequence shown here is derived from an EMBL/GenBank/DDBJ whole genome shotgun (WGS) entry which is preliminary data.</text>
</comment>
<gene>
    <name evidence="1" type="ORF">BK665_12500</name>
</gene>
<dbReference type="Proteomes" id="UP000283627">
    <property type="component" value="Unassembled WGS sequence"/>
</dbReference>
<sequence>MRLTLSCMQCLQENGRPGGASQIEVRDDGCYIATCLSGHKTVTVLQQHKFEVLFEIGAHAILDGYYREAVSSFTSSLERFYEYTIRIFLEKSSGSDDLFQAAWKNVSNMSERQLGAFIFLWANHFKETPLLLPTGLITFRNEVIHKGKIPSREEALKYGDAVLDVLRPKIKKINETLPEQVQSSSFRQIMASAKKAGTSQGVGTMSINAILGQGSSIEGQEKRLEDHLVLVDDMRIRLGNLQEYFNQMQAPQGPIMSPDEIRDFLARKFPELVAVEHNDPDGWAFFLGPAQQEPSSNCIVRAVQHSQGGTQFELSVSSRLERTEKMVMFCGNEDALRQVVDAQLRIYRDHL</sequence>
<accession>A0A423KMN5</accession>
<proteinExistence type="predicted"/>
<name>A0A423KMN5_9PSED</name>
<reference evidence="1 2" key="1">
    <citation type="submission" date="2016-10" db="EMBL/GenBank/DDBJ databases">
        <title>Comparative genome analysis of multiple Pseudomonas spp. focuses on biocontrol and plant growth promoting traits.</title>
        <authorList>
            <person name="Tao X.-Y."/>
            <person name="Taylor C.G."/>
        </authorList>
    </citation>
    <scope>NUCLEOTIDE SEQUENCE [LARGE SCALE GENOMIC DNA]</scope>
    <source>
        <strain evidence="1 2">39A2</strain>
    </source>
</reference>
<evidence type="ECO:0000313" key="1">
    <source>
        <dbReference type="EMBL" id="RON55129.1"/>
    </source>
</evidence>
<evidence type="ECO:0000313" key="2">
    <source>
        <dbReference type="Proteomes" id="UP000283627"/>
    </source>
</evidence>
<organism evidence="1 2">
    <name type="scientific">Pseudomonas frederiksbergensis</name>
    <dbReference type="NCBI Taxonomy" id="104087"/>
    <lineage>
        <taxon>Bacteria</taxon>
        <taxon>Pseudomonadati</taxon>
        <taxon>Pseudomonadota</taxon>
        <taxon>Gammaproteobacteria</taxon>
        <taxon>Pseudomonadales</taxon>
        <taxon>Pseudomonadaceae</taxon>
        <taxon>Pseudomonas</taxon>
    </lineage>
</organism>
<dbReference type="AlphaFoldDB" id="A0A423KMN5"/>